<evidence type="ECO:0000313" key="7">
    <source>
        <dbReference type="Proteomes" id="UP000286038"/>
    </source>
</evidence>
<dbReference type="AlphaFoldDB" id="A0A413IU12"/>
<evidence type="ECO:0000313" key="9">
    <source>
        <dbReference type="Proteomes" id="UP000654720"/>
    </source>
</evidence>
<dbReference type="EMBL" id="QRPV01000008">
    <property type="protein sequence ID" value="RHM43602.1"/>
    <property type="molecule type" value="Genomic_DNA"/>
</dbReference>
<dbReference type="EMBL" id="CP069450">
    <property type="protein sequence ID" value="QRO50068.1"/>
    <property type="molecule type" value="Genomic_DNA"/>
</dbReference>
<evidence type="ECO:0000313" key="5">
    <source>
        <dbReference type="EMBL" id="RHM43602.1"/>
    </source>
</evidence>
<evidence type="ECO:0000256" key="1">
    <source>
        <dbReference type="SAM" id="SignalP"/>
    </source>
</evidence>
<dbReference type="Proteomes" id="UP000654720">
    <property type="component" value="Chromosome"/>
</dbReference>
<dbReference type="Proteomes" id="UP000286063">
    <property type="component" value="Unassembled WGS sequence"/>
</dbReference>
<dbReference type="EMBL" id="QRZA01000011">
    <property type="protein sequence ID" value="RGV33744.1"/>
    <property type="molecule type" value="Genomic_DNA"/>
</dbReference>
<evidence type="ECO:0000313" key="3">
    <source>
        <dbReference type="EMBL" id="RGV33744.1"/>
    </source>
</evidence>
<name>A0A413IU12_9BACT</name>
<evidence type="ECO:0008006" key="10">
    <source>
        <dbReference type="Google" id="ProtNLM"/>
    </source>
</evidence>
<feature type="signal peptide" evidence="1">
    <location>
        <begin position="1"/>
        <end position="20"/>
    </location>
</feature>
<evidence type="ECO:0000313" key="2">
    <source>
        <dbReference type="EMBL" id="QRO50068.1"/>
    </source>
</evidence>
<reference evidence="2 9" key="2">
    <citation type="submission" date="2021-02" db="EMBL/GenBank/DDBJ databases">
        <title>FDA dAtabase for Regulatory Grade micrObial Sequences (FDA-ARGOS): Supporting development and validation of Infectious Disease Dx tests.</title>
        <authorList>
            <person name="Carlson P."/>
            <person name="Fischbach M."/>
            <person name="Hastie J."/>
            <person name="Bilen M."/>
            <person name="Cheng A."/>
            <person name="Tallon L."/>
            <person name="Sadzewicz L."/>
            <person name="Zhao X."/>
            <person name="Boylan J."/>
            <person name="Ott S."/>
            <person name="Bowen H."/>
            <person name="Vavikolanu K."/>
            <person name="Mehta A."/>
            <person name="Aluvathingal J."/>
            <person name="Nadendla S."/>
            <person name="Yan Y."/>
            <person name="Sichtig H."/>
        </authorList>
    </citation>
    <scope>NUCLEOTIDE SEQUENCE [LARGE SCALE GENOMIC DNA]</scope>
    <source>
        <strain evidence="2 9">FDAARGOS_1229</strain>
    </source>
</reference>
<dbReference type="RefSeq" id="WP_027200439.1">
    <property type="nucleotide sequence ID" value="NZ_CABJDM010000008.1"/>
</dbReference>
<organism evidence="4 8">
    <name type="scientific">Butyricimonas virosa</name>
    <dbReference type="NCBI Taxonomy" id="544645"/>
    <lineage>
        <taxon>Bacteria</taxon>
        <taxon>Pseudomonadati</taxon>
        <taxon>Bacteroidota</taxon>
        <taxon>Bacteroidia</taxon>
        <taxon>Bacteroidales</taxon>
        <taxon>Odoribacteraceae</taxon>
        <taxon>Butyricimonas</taxon>
    </lineage>
</organism>
<dbReference type="OrthoDB" id="1092959at2"/>
<evidence type="ECO:0000313" key="8">
    <source>
        <dbReference type="Proteomes" id="UP000286063"/>
    </source>
</evidence>
<accession>A0A413IU12</accession>
<dbReference type="STRING" id="1121130.GCA_000519105_01603"/>
<protein>
    <recommendedName>
        <fullName evidence="10">DUF4369 domain-containing protein</fullName>
    </recommendedName>
</protein>
<dbReference type="EMBL" id="QSCR01000001">
    <property type="protein sequence ID" value="RGY21406.1"/>
    <property type="molecule type" value="Genomic_DNA"/>
</dbReference>
<reference evidence="6 7" key="1">
    <citation type="submission" date="2018-08" db="EMBL/GenBank/DDBJ databases">
        <title>A genome reference for cultivated species of the human gut microbiota.</title>
        <authorList>
            <person name="Zou Y."/>
            <person name="Xue W."/>
            <person name="Luo G."/>
        </authorList>
    </citation>
    <scope>NUCLEOTIDE SEQUENCE [LARGE SCALE GENOMIC DNA]</scope>
    <source>
        <strain evidence="3 6">AF14-49</strain>
        <strain evidence="5 7">AF34-33</strain>
        <strain evidence="4 8">OF02-7</strain>
    </source>
</reference>
<evidence type="ECO:0000313" key="4">
    <source>
        <dbReference type="EMBL" id="RGY21406.1"/>
    </source>
</evidence>
<dbReference type="Proteomes" id="UP000286038">
    <property type="component" value="Unassembled WGS sequence"/>
</dbReference>
<keyword evidence="9" id="KW-1185">Reference proteome</keyword>
<sequence>MKYIVLIICLCNLFSFTVKAKERPTVITAEIFGYQRDKVHFDFIEKEGINMEFPYKDGQLIEFMVELDDITTMILNTFIEVYLQPGDSIHVKVTYNGRNYDKVEFSGTPAAVAVNSKLHEKEILQRQRNYKTNIPAMLVTLVDAKKFHEATLKEWKDEVEMLGQVKDQIDPRVYNMVISGIEGTLLTNLMTYPYASASFHKKKLEDCMTADYWTALDGYKLRDDEASLRSRAYQCMLAPYKDYVRAKEARDAGKEYEPLTSLEEQYKDFVAFYDGSLRDTALFVFLYNSGAAGEDFDVIEKLVKDYLKKYNKNKEYKKILNQVMQ</sequence>
<gene>
    <name evidence="3" type="ORF">DWW18_10095</name>
    <name evidence="5" type="ORF">DWZ68_08665</name>
    <name evidence="4" type="ORF">DXA50_00705</name>
    <name evidence="2" type="ORF">I6J59_19785</name>
</gene>
<evidence type="ECO:0000313" key="6">
    <source>
        <dbReference type="Proteomes" id="UP000283589"/>
    </source>
</evidence>
<dbReference type="GeneID" id="93097166"/>
<keyword evidence="1" id="KW-0732">Signal</keyword>
<feature type="chain" id="PRO_5044602408" description="DUF4369 domain-containing protein" evidence="1">
    <location>
        <begin position="21"/>
        <end position="325"/>
    </location>
</feature>
<dbReference type="Proteomes" id="UP000283589">
    <property type="component" value="Unassembled WGS sequence"/>
</dbReference>
<proteinExistence type="predicted"/>